<dbReference type="SMART" id="SM00822">
    <property type="entry name" value="PKS_KR"/>
    <property type="match status" value="1"/>
</dbReference>
<dbReference type="Pfam" id="PF13561">
    <property type="entry name" value="adh_short_C2"/>
    <property type="match status" value="1"/>
</dbReference>
<dbReference type="InterPro" id="IPR057326">
    <property type="entry name" value="KR_dom"/>
</dbReference>
<proteinExistence type="inferred from homology"/>
<keyword evidence="5" id="KW-1185">Reference proteome</keyword>
<organism evidence="4 5">
    <name type="scientific">Microlunatus aurantiacus</name>
    <dbReference type="NCBI Taxonomy" id="446786"/>
    <lineage>
        <taxon>Bacteria</taxon>
        <taxon>Bacillati</taxon>
        <taxon>Actinomycetota</taxon>
        <taxon>Actinomycetes</taxon>
        <taxon>Propionibacteriales</taxon>
        <taxon>Propionibacteriaceae</taxon>
        <taxon>Microlunatus</taxon>
    </lineage>
</organism>
<comment type="caution">
    <text evidence="4">The sequence shown here is derived from an EMBL/GenBank/DDBJ whole genome shotgun (WGS) entry which is preliminary data.</text>
</comment>
<dbReference type="InterPro" id="IPR036291">
    <property type="entry name" value="NAD(P)-bd_dom_sf"/>
</dbReference>
<evidence type="ECO:0000313" key="4">
    <source>
        <dbReference type="EMBL" id="GAA3697878.1"/>
    </source>
</evidence>
<dbReference type="Gene3D" id="3.40.50.720">
    <property type="entry name" value="NAD(P)-binding Rossmann-like Domain"/>
    <property type="match status" value="1"/>
</dbReference>
<gene>
    <name evidence="4" type="ORF">GCM10022204_12550</name>
</gene>
<keyword evidence="2" id="KW-0560">Oxidoreductase</keyword>
<evidence type="ECO:0000259" key="3">
    <source>
        <dbReference type="SMART" id="SM00822"/>
    </source>
</evidence>
<sequence>MTRTYPDPVSSRERPATLITGGSRGIGAAIARRLAREGHDLALTYRERRADAEAVAVECRGLGAQVVLLEADLADLDRAAQIVAEAVVGLGRLTGLVNNAGITGRIGPFLETTTAEYELVFRVNVLAPLVITRTAVAELRTRGGGSIVNISSGAASTGAPHTYIPYAMSKAALNLLTVGAAKEFASQGVRINTVSPGTTYTEIHAAAGRPNAPAERAPGLPMGRAAQPEEIVGAVAYLLSDDASYTSGAEIKITGG</sequence>
<dbReference type="PRINTS" id="PR00081">
    <property type="entry name" value="GDHRDH"/>
</dbReference>
<dbReference type="InterPro" id="IPR002347">
    <property type="entry name" value="SDR_fam"/>
</dbReference>
<feature type="domain" description="Ketoreductase" evidence="3">
    <location>
        <begin position="16"/>
        <end position="216"/>
    </location>
</feature>
<dbReference type="PRINTS" id="PR00080">
    <property type="entry name" value="SDRFAMILY"/>
</dbReference>
<evidence type="ECO:0000313" key="5">
    <source>
        <dbReference type="Proteomes" id="UP001500051"/>
    </source>
</evidence>
<name>A0ABP7CXC2_9ACTN</name>
<comment type="similarity">
    <text evidence="1">Belongs to the short-chain dehydrogenases/reductases (SDR) family.</text>
</comment>
<evidence type="ECO:0000256" key="1">
    <source>
        <dbReference type="ARBA" id="ARBA00006484"/>
    </source>
</evidence>
<dbReference type="PANTHER" id="PTHR43639:SF1">
    <property type="entry name" value="SHORT-CHAIN DEHYDROGENASE_REDUCTASE FAMILY PROTEIN"/>
    <property type="match status" value="1"/>
</dbReference>
<dbReference type="PANTHER" id="PTHR43639">
    <property type="entry name" value="OXIDOREDUCTASE, SHORT-CHAIN DEHYDROGENASE/REDUCTASE FAMILY (AFU_ORTHOLOGUE AFUA_5G02870)"/>
    <property type="match status" value="1"/>
</dbReference>
<accession>A0ABP7CXC2</accession>
<dbReference type="CDD" id="cd05233">
    <property type="entry name" value="SDR_c"/>
    <property type="match status" value="1"/>
</dbReference>
<dbReference type="EMBL" id="BAAAYX010000003">
    <property type="protein sequence ID" value="GAA3697878.1"/>
    <property type="molecule type" value="Genomic_DNA"/>
</dbReference>
<dbReference type="Proteomes" id="UP001500051">
    <property type="component" value="Unassembled WGS sequence"/>
</dbReference>
<dbReference type="SUPFAM" id="SSF51735">
    <property type="entry name" value="NAD(P)-binding Rossmann-fold domains"/>
    <property type="match status" value="1"/>
</dbReference>
<protein>
    <submittedName>
        <fullName evidence="4">SDR family oxidoreductase</fullName>
    </submittedName>
</protein>
<evidence type="ECO:0000256" key="2">
    <source>
        <dbReference type="ARBA" id="ARBA00023002"/>
    </source>
</evidence>
<reference evidence="5" key="1">
    <citation type="journal article" date="2019" name="Int. J. Syst. Evol. Microbiol.">
        <title>The Global Catalogue of Microorganisms (GCM) 10K type strain sequencing project: providing services to taxonomists for standard genome sequencing and annotation.</title>
        <authorList>
            <consortium name="The Broad Institute Genomics Platform"/>
            <consortium name="The Broad Institute Genome Sequencing Center for Infectious Disease"/>
            <person name="Wu L."/>
            <person name="Ma J."/>
        </authorList>
    </citation>
    <scope>NUCLEOTIDE SEQUENCE [LARGE SCALE GENOMIC DNA]</scope>
    <source>
        <strain evidence="5">JCM 16548</strain>
    </source>
</reference>